<evidence type="ECO:0000313" key="4">
    <source>
        <dbReference type="Proteomes" id="UP001165065"/>
    </source>
</evidence>
<evidence type="ECO:0000256" key="1">
    <source>
        <dbReference type="SAM" id="MobiDB-lite"/>
    </source>
</evidence>
<keyword evidence="2" id="KW-0812">Transmembrane</keyword>
<dbReference type="OrthoDB" id="205090at2759"/>
<feature type="region of interest" description="Disordered" evidence="1">
    <location>
        <begin position="43"/>
        <end position="66"/>
    </location>
</feature>
<proteinExistence type="predicted"/>
<comment type="caution">
    <text evidence="3">The sequence shown here is derived from an EMBL/GenBank/DDBJ whole genome shotgun (WGS) entry which is preliminary data.</text>
</comment>
<feature type="transmembrane region" description="Helical" evidence="2">
    <location>
        <begin position="289"/>
        <end position="308"/>
    </location>
</feature>
<protein>
    <submittedName>
        <fullName evidence="3">Uncharacterized protein</fullName>
    </submittedName>
</protein>
<evidence type="ECO:0000256" key="2">
    <source>
        <dbReference type="SAM" id="Phobius"/>
    </source>
</evidence>
<accession>A0A9W7GDR8</accession>
<keyword evidence="4" id="KW-1185">Reference proteome</keyword>
<keyword evidence="2" id="KW-0472">Membrane</keyword>
<reference evidence="4" key="1">
    <citation type="journal article" date="2023" name="Commun. Biol.">
        <title>Genome analysis of Parmales, the sister group of diatoms, reveals the evolutionary specialization of diatoms from phago-mixotrophs to photoautotrophs.</title>
        <authorList>
            <person name="Ban H."/>
            <person name="Sato S."/>
            <person name="Yoshikawa S."/>
            <person name="Yamada K."/>
            <person name="Nakamura Y."/>
            <person name="Ichinomiya M."/>
            <person name="Sato N."/>
            <person name="Blanc-Mathieu R."/>
            <person name="Endo H."/>
            <person name="Kuwata A."/>
            <person name="Ogata H."/>
        </authorList>
    </citation>
    <scope>NUCLEOTIDE SEQUENCE [LARGE SCALE GENOMIC DNA]</scope>
</reference>
<feature type="region of interest" description="Disordered" evidence="1">
    <location>
        <begin position="205"/>
        <end position="242"/>
    </location>
</feature>
<evidence type="ECO:0000313" key="3">
    <source>
        <dbReference type="EMBL" id="GMI42646.1"/>
    </source>
</evidence>
<keyword evidence="2" id="KW-1133">Transmembrane helix</keyword>
<dbReference type="AlphaFoldDB" id="A0A9W7GDR8"/>
<name>A0A9W7GDR8_9STRA</name>
<sequence length="425" mass="46800">MALSHDSLNEFISNYERMVKRQDLEDVATSSYLLPIFATLSTSEGRNKQDGGANDGAPQDNPFKGMEEKVGMDTFEMNWREICEQEHPYLSDAQLTMVMSSFLPPPTSPSSSNHQMADGSEAQISFGEFVHAYKVVISTMQSLQLCPRTLPYPSSSLQTPSFRDRIRSRVAVFLHTLSKGEEMNDAKDYLRDMLMDKDYSKNKTYEGMKDESSVPGGDYTDNDTLGTTDDDGTSTFTTPDEEEDGDDVLLAVMMAEKDKQIAGLRARISGLEDDNDVGTVNRGGGWRGWIFMIIVTAFLTCIITTYVLRDGLLVGFINPIVPDAQQNKFSYSGLKPRNPTPLISSRSEGGGRVEGCEKERRRITYLEERVNIAVTHNKGGGKVGRGKGKWKNVMKEVGKGGIKVAVGILGGKIGLKGLGGVLKKL</sequence>
<dbReference type="EMBL" id="BRYA01000178">
    <property type="protein sequence ID" value="GMI42646.1"/>
    <property type="molecule type" value="Genomic_DNA"/>
</dbReference>
<dbReference type="Proteomes" id="UP001165065">
    <property type="component" value="Unassembled WGS sequence"/>
</dbReference>
<feature type="region of interest" description="Disordered" evidence="1">
    <location>
        <begin position="329"/>
        <end position="354"/>
    </location>
</feature>
<organism evidence="3 4">
    <name type="scientific">Triparma columacea</name>
    <dbReference type="NCBI Taxonomy" id="722753"/>
    <lineage>
        <taxon>Eukaryota</taxon>
        <taxon>Sar</taxon>
        <taxon>Stramenopiles</taxon>
        <taxon>Ochrophyta</taxon>
        <taxon>Bolidophyceae</taxon>
        <taxon>Parmales</taxon>
        <taxon>Triparmaceae</taxon>
        <taxon>Triparma</taxon>
    </lineage>
</organism>
<feature type="compositionally biased region" description="Low complexity" evidence="1">
    <location>
        <begin position="216"/>
        <end position="238"/>
    </location>
</feature>
<gene>
    <name evidence="3" type="ORF">TrCOL_g2883</name>
</gene>